<dbReference type="Gene3D" id="3.30.950.30">
    <property type="entry name" value="Schlafen, AAA domain"/>
    <property type="match status" value="1"/>
</dbReference>
<evidence type="ECO:0000313" key="3">
    <source>
        <dbReference type="RefSeq" id="XP_035678662.1"/>
    </source>
</evidence>
<dbReference type="InterPro" id="IPR029684">
    <property type="entry name" value="Schlafen"/>
</dbReference>
<organism evidence="2 3">
    <name type="scientific">Branchiostoma floridae</name>
    <name type="common">Florida lancelet</name>
    <name type="synonym">Amphioxus</name>
    <dbReference type="NCBI Taxonomy" id="7739"/>
    <lineage>
        <taxon>Eukaryota</taxon>
        <taxon>Metazoa</taxon>
        <taxon>Chordata</taxon>
        <taxon>Cephalochordata</taxon>
        <taxon>Leptocardii</taxon>
        <taxon>Amphioxiformes</taxon>
        <taxon>Branchiostomatidae</taxon>
        <taxon>Branchiostoma</taxon>
    </lineage>
</organism>
<gene>
    <name evidence="3" type="primary">LOC118417269</name>
</gene>
<sequence>MAQFCTPVNLNKPKYVMTPLGSPTVELDWKDGTYDDVQELPEHYYYLDVLEVRESRNVEFKKAGGRYIYDILPQHIDKYGSAFLNGEGGTLYLGVLDNGTVNGIRLNYREEDHVVRTVYNAFGNFLPEVSPSMINVRFVPVHEPRGRPMPKLKVVEISVKGGPIQELYETGSHKVYIKRDGSVEEQNPLQIRDLVISRYKMSLQKRQQESQK</sequence>
<dbReference type="AlphaFoldDB" id="A0A9J7MRZ2"/>
<reference evidence="3" key="2">
    <citation type="submission" date="2025-08" db="UniProtKB">
        <authorList>
            <consortium name="RefSeq"/>
        </authorList>
    </citation>
    <scope>IDENTIFICATION</scope>
    <source>
        <strain evidence="3">S238N-H82</strain>
        <tissue evidence="3">Testes</tissue>
    </source>
</reference>
<dbReference type="OMA" id="WSIRYIP"/>
<reference evidence="2" key="1">
    <citation type="journal article" date="2020" name="Nat. Ecol. Evol.">
        <title>Deeply conserved synteny resolves early events in vertebrate evolution.</title>
        <authorList>
            <person name="Simakov O."/>
            <person name="Marletaz F."/>
            <person name="Yue J.X."/>
            <person name="O'Connell B."/>
            <person name="Jenkins J."/>
            <person name="Brandt A."/>
            <person name="Calef R."/>
            <person name="Tung C.H."/>
            <person name="Huang T.K."/>
            <person name="Schmutz J."/>
            <person name="Satoh N."/>
            <person name="Yu J.K."/>
            <person name="Putnam N.H."/>
            <person name="Green R.E."/>
            <person name="Rokhsar D.S."/>
        </authorList>
    </citation>
    <scope>NUCLEOTIDE SEQUENCE [LARGE SCALE GENOMIC DNA]</scope>
    <source>
        <strain evidence="2">S238N-H82</strain>
    </source>
</reference>
<dbReference type="Pfam" id="PF04326">
    <property type="entry name" value="SLFN_AlbA_2"/>
    <property type="match status" value="1"/>
</dbReference>
<keyword evidence="2" id="KW-1185">Reference proteome</keyword>
<evidence type="ECO:0000259" key="1">
    <source>
        <dbReference type="Pfam" id="PF04326"/>
    </source>
</evidence>
<dbReference type="InterPro" id="IPR007421">
    <property type="entry name" value="Schlafen_AlbA_2_dom"/>
</dbReference>
<evidence type="ECO:0000313" key="2">
    <source>
        <dbReference type="Proteomes" id="UP000001554"/>
    </source>
</evidence>
<name>A0A9J7MRZ2_BRAFL</name>
<protein>
    <submittedName>
        <fullName evidence="3">Schlafen-like protein 1</fullName>
    </submittedName>
</protein>
<dbReference type="PANTHER" id="PTHR12155">
    <property type="entry name" value="SCHLAFEN"/>
    <property type="match status" value="1"/>
</dbReference>
<dbReference type="PANTHER" id="PTHR12155:SF41">
    <property type="entry name" value="SCHLAFEN ALBA-2 DOMAIN-CONTAINING PROTEIN"/>
    <property type="match status" value="1"/>
</dbReference>
<dbReference type="OrthoDB" id="10259112at2759"/>
<feature type="domain" description="Schlafen AlbA-2" evidence="1">
    <location>
        <begin position="54"/>
        <end position="184"/>
    </location>
</feature>
<dbReference type="InterPro" id="IPR038461">
    <property type="entry name" value="Schlafen_AlbA_2_dom_sf"/>
</dbReference>
<dbReference type="KEGG" id="bfo:118417269"/>
<accession>A0A9J7MRZ2</accession>
<dbReference type="GeneID" id="118417269"/>
<proteinExistence type="predicted"/>
<dbReference type="Proteomes" id="UP000001554">
    <property type="component" value="Chromosome 6"/>
</dbReference>
<dbReference type="RefSeq" id="XP_035678662.1">
    <property type="nucleotide sequence ID" value="XM_035822769.1"/>
</dbReference>